<gene>
    <name evidence="2" type="ORF">BaOVIS_024800</name>
</gene>
<dbReference type="Gene3D" id="3.40.960.10">
    <property type="entry name" value="VSR Endonuclease"/>
    <property type="match status" value="1"/>
</dbReference>
<dbReference type="GO" id="GO:0044528">
    <property type="term" value="P:regulation of mitochondrial mRNA stability"/>
    <property type="evidence" value="ECO:0007669"/>
    <property type="project" value="TreeGrafter"/>
</dbReference>
<evidence type="ECO:0000313" key="2">
    <source>
        <dbReference type="EMBL" id="GFE55076.1"/>
    </source>
</evidence>
<dbReference type="SMART" id="SM00952">
    <property type="entry name" value="RAP"/>
    <property type="match status" value="1"/>
</dbReference>
<dbReference type="Pfam" id="PF08373">
    <property type="entry name" value="RAP"/>
    <property type="match status" value="1"/>
</dbReference>
<dbReference type="Pfam" id="PF26172">
    <property type="entry name" value="RESC8"/>
    <property type="match status" value="1"/>
</dbReference>
<protein>
    <submittedName>
        <fullName evidence="2">RAP domain-containing, putative</fullName>
    </submittedName>
</protein>
<dbReference type="Proteomes" id="UP001057455">
    <property type="component" value="Unassembled WGS sequence"/>
</dbReference>
<dbReference type="EMBL" id="BLIY01000017">
    <property type="protein sequence ID" value="GFE55076.1"/>
    <property type="molecule type" value="Genomic_DNA"/>
</dbReference>
<dbReference type="AlphaFoldDB" id="A0A9W5WVL7"/>
<comment type="caution">
    <text evidence="2">The sequence shown here is derived from an EMBL/GenBank/DDBJ whole genome shotgun (WGS) entry which is preliminary data.</text>
</comment>
<feature type="domain" description="RAP" evidence="1">
    <location>
        <begin position="933"/>
        <end position="991"/>
    </location>
</feature>
<dbReference type="OrthoDB" id="385235at2759"/>
<dbReference type="GO" id="GO:0000963">
    <property type="term" value="P:mitochondrial RNA processing"/>
    <property type="evidence" value="ECO:0007669"/>
    <property type="project" value="TreeGrafter"/>
</dbReference>
<dbReference type="PANTHER" id="PTHR21228:SF40">
    <property type="entry name" value="LD45607P"/>
    <property type="match status" value="1"/>
</dbReference>
<keyword evidence="3" id="KW-1185">Reference proteome</keyword>
<proteinExistence type="predicted"/>
<dbReference type="PANTHER" id="PTHR21228">
    <property type="entry name" value="FAST LEU-RICH DOMAIN-CONTAINING"/>
    <property type="match status" value="1"/>
</dbReference>
<dbReference type="PROSITE" id="PS51286">
    <property type="entry name" value="RAP"/>
    <property type="match status" value="1"/>
</dbReference>
<dbReference type="InterPro" id="IPR050870">
    <property type="entry name" value="FAST_kinase"/>
</dbReference>
<sequence>MYLQPGSAGIIAGNQLLALCRRGFAFRIVRVPKKNPEATKYHAIHEGLLTPEEIRKANRDSLMSVYTLLEAEDVRNRLDRDYINGLLERTLAISRALLPEDYARIYTRLRSFPKVPSGITTELNEGVRRISANFNQKQIAMLIKSYAALSSRSVTTINELVKTFNKGFTEAEVWQLRDISAALATLRVPVKTDVETFYKMAVARLPKYLKTISGDDIGLFVNAFSRQGVNQDEVLYFVDAHAKRLVMESSYRTVALLCNAFARAERHSRSLINAVKERLHTEVDEFLKKRSRGLGTIEVVNVTGKHTETIGKCDSGGKVSNDGQVGDTLGFSTTPEGNITHDNGTNVKMASDSKLPLNLIDVAMVFNAFTKMEEHDLDLLNAYIPWLNHNINSESPTLSLVLLSHSFSRAGVNNKELYIRMAHVLIQRVNTLNCQQLGLVALSYAKVGQHIPLLFLRLADEVIYRGTVALKFKRYEFDFQSLEQLMQGFSRVGFRDHRVYHVLTTLLKRRLKTAGVEDMNGEMIASMLTSMSPNRVDSFAPFITDVIMRTRETTAYSTTGICRVLTAFGKLKIAHNRIVESMLKEVKNRLNEFQIPVLINTLKALARLKKYDLVLIKESLKRCSMHLVHLTPMDISNLLSALNDFGYRNVPFLQKLILCIKHRMEEFDRYQMYIIFSRLAMLRTLDAELYRQLIPRLLLHQHEFNELQLADISMGYIYLLVHFDYLQREWHLQRIAQSLAEKRKQYMPINNQSDERGSHDKLQRDIENLGVVDKCEHNVEGLQESGLNNSTETRGEHLDRGLLDISSSKSYTMPDPATNLSGYGFKDGILDAMLSHFGTKLDVATVFKLQTVHLYLQHIRPDIYSKLSAKSLETLHRCSSVKFALAEYMLTSSSVHREISHLLNLIGTFHRNEVQFGPYLIDIVPETTLAYRVAIEYDGPTHFYAETTMRTAKSILKHEILENAGWKVIHIPHQEWAQLVSTKQKIIYLDIIRKQFQGQPTLASNPSQRMPDNMPQARQFSTSLKRKRRYLLKLNEDILKKQLEAMEQGPSENEQVVKQESNSATDKIADILCTMLMDGKSDIIDIDDGNTVTKDRSSSKQ</sequence>
<reference evidence="2" key="1">
    <citation type="submission" date="2019-12" db="EMBL/GenBank/DDBJ databases">
        <title>Genome sequence of Babesia ovis.</title>
        <authorList>
            <person name="Yamagishi J."/>
            <person name="Sevinc F."/>
            <person name="Xuan X."/>
        </authorList>
    </citation>
    <scope>NUCLEOTIDE SEQUENCE</scope>
    <source>
        <strain evidence="2">Selcuk</strain>
    </source>
</reference>
<dbReference type="GO" id="GO:0035770">
    <property type="term" value="C:ribonucleoprotein granule"/>
    <property type="evidence" value="ECO:0007669"/>
    <property type="project" value="TreeGrafter"/>
</dbReference>
<name>A0A9W5WVL7_BABOV</name>
<dbReference type="InterPro" id="IPR058977">
    <property type="entry name" value="RESC8_HEAT"/>
</dbReference>
<evidence type="ECO:0000259" key="1">
    <source>
        <dbReference type="PROSITE" id="PS51286"/>
    </source>
</evidence>
<evidence type="ECO:0000313" key="3">
    <source>
        <dbReference type="Proteomes" id="UP001057455"/>
    </source>
</evidence>
<dbReference type="GO" id="GO:0005759">
    <property type="term" value="C:mitochondrial matrix"/>
    <property type="evidence" value="ECO:0007669"/>
    <property type="project" value="TreeGrafter"/>
</dbReference>
<accession>A0A9W5WVL7</accession>
<dbReference type="InterPro" id="IPR013584">
    <property type="entry name" value="RAP"/>
</dbReference>
<dbReference type="GO" id="GO:0003723">
    <property type="term" value="F:RNA binding"/>
    <property type="evidence" value="ECO:0007669"/>
    <property type="project" value="TreeGrafter"/>
</dbReference>
<organism evidence="2 3">
    <name type="scientific">Babesia ovis</name>
    <dbReference type="NCBI Taxonomy" id="5869"/>
    <lineage>
        <taxon>Eukaryota</taxon>
        <taxon>Sar</taxon>
        <taxon>Alveolata</taxon>
        <taxon>Apicomplexa</taxon>
        <taxon>Aconoidasida</taxon>
        <taxon>Piroplasmida</taxon>
        <taxon>Babesiidae</taxon>
        <taxon>Babesia</taxon>
    </lineage>
</organism>